<evidence type="ECO:0000256" key="3">
    <source>
        <dbReference type="RuleBase" id="RU003707"/>
    </source>
</evidence>
<organism evidence="4 5">
    <name type="scientific">Natronorubrum tibetense GA33</name>
    <dbReference type="NCBI Taxonomy" id="1114856"/>
    <lineage>
        <taxon>Archaea</taxon>
        <taxon>Methanobacteriati</taxon>
        <taxon>Methanobacteriota</taxon>
        <taxon>Stenosarchaea group</taxon>
        <taxon>Halobacteria</taxon>
        <taxon>Halobacteriales</taxon>
        <taxon>Natrialbaceae</taxon>
        <taxon>Natronorubrum</taxon>
    </lineage>
</organism>
<dbReference type="CDD" id="cd06558">
    <property type="entry name" value="crotonase-like"/>
    <property type="match status" value="1"/>
</dbReference>
<dbReference type="InterPro" id="IPR001753">
    <property type="entry name" value="Enoyl-CoA_hydra/iso"/>
</dbReference>
<dbReference type="PATRIC" id="fig|1114856.3.peg.3152"/>
<comment type="similarity">
    <text evidence="1 3">Belongs to the enoyl-CoA hydratase/isomerase family.</text>
</comment>
<gene>
    <name evidence="4" type="ORF">C496_15212</name>
</gene>
<dbReference type="GO" id="GO:0006635">
    <property type="term" value="P:fatty acid beta-oxidation"/>
    <property type="evidence" value="ECO:0007669"/>
    <property type="project" value="TreeGrafter"/>
</dbReference>
<dbReference type="FunFam" id="1.10.12.10:FF:000001">
    <property type="entry name" value="Probable enoyl-CoA hydratase, mitochondrial"/>
    <property type="match status" value="1"/>
</dbReference>
<dbReference type="RefSeq" id="WP_006091039.1">
    <property type="nucleotide sequence ID" value="NZ_AOHW01000038.1"/>
</dbReference>
<dbReference type="InterPro" id="IPR014748">
    <property type="entry name" value="Enoyl-CoA_hydra_C"/>
</dbReference>
<dbReference type="PANTHER" id="PTHR11941">
    <property type="entry name" value="ENOYL-COA HYDRATASE-RELATED"/>
    <property type="match status" value="1"/>
</dbReference>
<evidence type="ECO:0000313" key="5">
    <source>
        <dbReference type="Proteomes" id="UP000011599"/>
    </source>
</evidence>
<dbReference type="PANTHER" id="PTHR11941:SF54">
    <property type="entry name" value="ENOYL-COA HYDRATASE, MITOCHONDRIAL"/>
    <property type="match status" value="1"/>
</dbReference>
<dbReference type="eggNOG" id="arCOG00239">
    <property type="taxonomic scope" value="Archaea"/>
</dbReference>
<dbReference type="EMBL" id="AOHW01000038">
    <property type="protein sequence ID" value="ELY39218.1"/>
    <property type="molecule type" value="Genomic_DNA"/>
</dbReference>
<dbReference type="PROSITE" id="PS00166">
    <property type="entry name" value="ENOYL_COA_HYDRATASE"/>
    <property type="match status" value="1"/>
</dbReference>
<evidence type="ECO:0000256" key="1">
    <source>
        <dbReference type="ARBA" id="ARBA00005254"/>
    </source>
</evidence>
<dbReference type="STRING" id="1114856.GCA_000383975_04536"/>
<name>L9VSH5_9EURY</name>
<dbReference type="SUPFAM" id="SSF52096">
    <property type="entry name" value="ClpP/crotonase"/>
    <property type="match status" value="1"/>
</dbReference>
<dbReference type="Gene3D" id="3.90.226.10">
    <property type="entry name" value="2-enoyl-CoA Hydratase, Chain A, domain 1"/>
    <property type="match status" value="1"/>
</dbReference>
<dbReference type="OrthoDB" id="27846at2157"/>
<keyword evidence="2" id="KW-0456">Lyase</keyword>
<sequence length="257" mass="27459">MSWDTVRLDWDGDIATLTVDRPEALNALNVATLEAMTKALTEAADDDARTLILTGAGDDAFIAGADIEYMKDLSTAEGQAWGELGHGVADALESFPAPTIAAVNGYAFGGGCEMAIACDLRVASESAVIGNTEIDLGIIPGWGATQRLPELVGDETARRMIFLGERLDAQSAAEAGIFGEVVADEDLEETVDELAERIAAKPAVAMRAAKQALNQRHEGSQTSGLEYEKRAFASLFGTRDQREGMEAFVEKRDPEFE</sequence>
<dbReference type="AlphaFoldDB" id="L9VSH5"/>
<dbReference type="Pfam" id="PF00378">
    <property type="entry name" value="ECH_1"/>
    <property type="match status" value="1"/>
</dbReference>
<dbReference type="Proteomes" id="UP000011599">
    <property type="component" value="Unassembled WGS sequence"/>
</dbReference>
<comment type="caution">
    <text evidence="4">The sequence shown here is derived from an EMBL/GenBank/DDBJ whole genome shotgun (WGS) entry which is preliminary data.</text>
</comment>
<dbReference type="FunFam" id="3.90.226.10:FF:000009">
    <property type="entry name" value="Carnitinyl-CoA dehydratase"/>
    <property type="match status" value="1"/>
</dbReference>
<keyword evidence="5" id="KW-1185">Reference proteome</keyword>
<proteinExistence type="inferred from homology"/>
<protein>
    <submittedName>
        <fullName evidence="4">Enoyl-CoA hydratase</fullName>
    </submittedName>
</protein>
<dbReference type="Gene3D" id="1.10.12.10">
    <property type="entry name" value="Lyase 2-enoyl-coa Hydratase, Chain A, domain 2"/>
    <property type="match status" value="1"/>
</dbReference>
<accession>L9VSH5</accession>
<dbReference type="GO" id="GO:0016836">
    <property type="term" value="F:hydro-lyase activity"/>
    <property type="evidence" value="ECO:0007669"/>
    <property type="project" value="UniProtKB-ARBA"/>
</dbReference>
<reference evidence="4 5" key="1">
    <citation type="journal article" date="2014" name="PLoS Genet.">
        <title>Phylogenetically driven sequencing of extremely halophilic archaea reveals strategies for static and dynamic osmo-response.</title>
        <authorList>
            <person name="Becker E.A."/>
            <person name="Seitzer P.M."/>
            <person name="Tritt A."/>
            <person name="Larsen D."/>
            <person name="Krusor M."/>
            <person name="Yao A.I."/>
            <person name="Wu D."/>
            <person name="Madern D."/>
            <person name="Eisen J.A."/>
            <person name="Darling A.E."/>
            <person name="Facciotti M.T."/>
        </authorList>
    </citation>
    <scope>NUCLEOTIDE SEQUENCE [LARGE SCALE GENOMIC DNA]</scope>
    <source>
        <strain evidence="4 5">GA33</strain>
    </source>
</reference>
<evidence type="ECO:0000313" key="4">
    <source>
        <dbReference type="EMBL" id="ELY39218.1"/>
    </source>
</evidence>
<dbReference type="InterPro" id="IPR018376">
    <property type="entry name" value="Enoyl-CoA_hyd/isom_CS"/>
</dbReference>
<evidence type="ECO:0000256" key="2">
    <source>
        <dbReference type="ARBA" id="ARBA00023239"/>
    </source>
</evidence>
<dbReference type="InterPro" id="IPR029045">
    <property type="entry name" value="ClpP/crotonase-like_dom_sf"/>
</dbReference>